<evidence type="ECO:0000313" key="8">
    <source>
        <dbReference type="Proteomes" id="UP000676386"/>
    </source>
</evidence>
<name>A0ABS5J1C6_9BACT</name>
<keyword evidence="8" id="KW-1185">Reference proteome</keyword>
<dbReference type="InterPro" id="IPR039425">
    <property type="entry name" value="RNA_pol_sigma-70-like"/>
</dbReference>
<dbReference type="NCBIfam" id="TIGR02937">
    <property type="entry name" value="sigma70-ECF"/>
    <property type="match status" value="1"/>
</dbReference>
<evidence type="ECO:0000313" key="7">
    <source>
        <dbReference type="EMBL" id="MBS0028242.1"/>
    </source>
</evidence>
<dbReference type="InterPro" id="IPR013324">
    <property type="entry name" value="RNA_pol_sigma_r3/r4-like"/>
</dbReference>
<comment type="similarity">
    <text evidence="1">Belongs to the sigma-70 factor family. ECF subfamily.</text>
</comment>
<organism evidence="7 8">
    <name type="scientific">Chitinophaga hostae</name>
    <dbReference type="NCBI Taxonomy" id="2831022"/>
    <lineage>
        <taxon>Bacteria</taxon>
        <taxon>Pseudomonadati</taxon>
        <taxon>Bacteroidota</taxon>
        <taxon>Chitinophagia</taxon>
        <taxon>Chitinophagales</taxon>
        <taxon>Chitinophagaceae</taxon>
        <taxon>Chitinophaga</taxon>
    </lineage>
</organism>
<evidence type="ECO:0000256" key="4">
    <source>
        <dbReference type="ARBA" id="ARBA00023163"/>
    </source>
</evidence>
<comment type="caution">
    <text evidence="7">The sequence shown here is derived from an EMBL/GenBank/DDBJ whole genome shotgun (WGS) entry which is preliminary data.</text>
</comment>
<dbReference type="SUPFAM" id="SSF88946">
    <property type="entry name" value="Sigma2 domain of RNA polymerase sigma factors"/>
    <property type="match status" value="1"/>
</dbReference>
<dbReference type="RefSeq" id="WP_211973345.1">
    <property type="nucleotide sequence ID" value="NZ_CBFHAM010000007.1"/>
</dbReference>
<dbReference type="InterPro" id="IPR014284">
    <property type="entry name" value="RNA_pol_sigma-70_dom"/>
</dbReference>
<proteinExistence type="inferred from homology"/>
<dbReference type="PANTHER" id="PTHR43133">
    <property type="entry name" value="RNA POLYMERASE ECF-TYPE SIGMA FACTO"/>
    <property type="match status" value="1"/>
</dbReference>
<dbReference type="Gene3D" id="1.10.1740.10">
    <property type="match status" value="1"/>
</dbReference>
<gene>
    <name evidence="7" type="ORF">KE626_13065</name>
</gene>
<keyword evidence="3" id="KW-0731">Sigma factor</keyword>
<protein>
    <submittedName>
        <fullName evidence="7">RNA polymerase sigma-70 factor</fullName>
    </submittedName>
</protein>
<feature type="domain" description="RNA polymerase sigma-70 region 2" evidence="5">
    <location>
        <begin position="26"/>
        <end position="90"/>
    </location>
</feature>
<dbReference type="InterPro" id="IPR013249">
    <property type="entry name" value="RNA_pol_sigma70_r4_t2"/>
</dbReference>
<reference evidence="7 8" key="1">
    <citation type="submission" date="2021-04" db="EMBL/GenBank/DDBJ databases">
        <title>Chitinophaga sp. nov., isolated from the rhizosphere soil.</title>
        <authorList>
            <person name="He S."/>
        </authorList>
    </citation>
    <scope>NUCLEOTIDE SEQUENCE [LARGE SCALE GENOMIC DNA]</scope>
    <source>
        <strain evidence="7 8">2R12</strain>
    </source>
</reference>
<dbReference type="CDD" id="cd06171">
    <property type="entry name" value="Sigma70_r4"/>
    <property type="match status" value="1"/>
</dbReference>
<dbReference type="PANTHER" id="PTHR43133:SF46">
    <property type="entry name" value="RNA POLYMERASE SIGMA-70 FACTOR ECF SUBFAMILY"/>
    <property type="match status" value="1"/>
</dbReference>
<dbReference type="InterPro" id="IPR036388">
    <property type="entry name" value="WH-like_DNA-bd_sf"/>
</dbReference>
<dbReference type="InterPro" id="IPR007627">
    <property type="entry name" value="RNA_pol_sigma70_r2"/>
</dbReference>
<dbReference type="NCBIfam" id="TIGR02985">
    <property type="entry name" value="Sig70_bacteroi1"/>
    <property type="match status" value="1"/>
</dbReference>
<dbReference type="Gene3D" id="1.10.10.10">
    <property type="entry name" value="Winged helix-like DNA-binding domain superfamily/Winged helix DNA-binding domain"/>
    <property type="match status" value="1"/>
</dbReference>
<evidence type="ECO:0000256" key="2">
    <source>
        <dbReference type="ARBA" id="ARBA00023015"/>
    </source>
</evidence>
<dbReference type="SUPFAM" id="SSF88659">
    <property type="entry name" value="Sigma3 and sigma4 domains of RNA polymerase sigma factors"/>
    <property type="match status" value="1"/>
</dbReference>
<evidence type="ECO:0000259" key="5">
    <source>
        <dbReference type="Pfam" id="PF04542"/>
    </source>
</evidence>
<evidence type="ECO:0000259" key="6">
    <source>
        <dbReference type="Pfam" id="PF08281"/>
    </source>
</evidence>
<dbReference type="Proteomes" id="UP000676386">
    <property type="component" value="Unassembled WGS sequence"/>
</dbReference>
<dbReference type="Pfam" id="PF04542">
    <property type="entry name" value="Sigma70_r2"/>
    <property type="match status" value="1"/>
</dbReference>
<feature type="domain" description="RNA polymerase sigma factor 70 region 4 type 2" evidence="6">
    <location>
        <begin position="122"/>
        <end position="172"/>
    </location>
</feature>
<sequence>MNKLLSENSDLNSIKHGDSKAFDAFYLEYFDRIFVLLLFFSKSREVAQDLAQETFARVWETRASLNPENLLKSYTRRIAKNLLQDHFRKLAVRNKHEKNLATGESAGNRTMDRVLDRELQNLLEEAVNSLPQDKQVIFRMSRYQHLSYAEIAAALNTTPKAVERHMARALQYLRVHLSEKAGYQLPVCLLLCTALSII</sequence>
<accession>A0ABS5J1C6</accession>
<evidence type="ECO:0000256" key="1">
    <source>
        <dbReference type="ARBA" id="ARBA00010641"/>
    </source>
</evidence>
<dbReference type="EMBL" id="JAGTXB010000005">
    <property type="protein sequence ID" value="MBS0028242.1"/>
    <property type="molecule type" value="Genomic_DNA"/>
</dbReference>
<evidence type="ECO:0000256" key="3">
    <source>
        <dbReference type="ARBA" id="ARBA00023082"/>
    </source>
</evidence>
<keyword evidence="2" id="KW-0805">Transcription regulation</keyword>
<keyword evidence="4" id="KW-0804">Transcription</keyword>
<dbReference type="Pfam" id="PF08281">
    <property type="entry name" value="Sigma70_r4_2"/>
    <property type="match status" value="1"/>
</dbReference>
<dbReference type="InterPro" id="IPR014327">
    <property type="entry name" value="RNA_pol_sigma70_bacteroid"/>
</dbReference>
<dbReference type="InterPro" id="IPR013325">
    <property type="entry name" value="RNA_pol_sigma_r2"/>
</dbReference>